<name>A0ACC2M372_PERAE</name>
<sequence>MKDNAKQAEIGDLWQTWVLELKSRGLNKERVNGRWIDCSWILGKTDLFFHFVSSFCNRNRQVEAGIDLVFSNRISDRKEGSVAIPTSGAELLCPSSPEQEKGIAASFALPLCHAASCQRLSSQSSSPPVKSVSALSEKTIAGKAKTGKYGSLQGNRLGFLGSHDPGEEDRSCPTAARASCYCSLPQPIACIGEGEEKKSCSRVSVM</sequence>
<dbReference type="Proteomes" id="UP001234297">
    <property type="component" value="Chromosome 5"/>
</dbReference>
<comment type="caution">
    <text evidence="1">The sequence shown here is derived from an EMBL/GenBank/DDBJ whole genome shotgun (WGS) entry which is preliminary data.</text>
</comment>
<proteinExistence type="predicted"/>
<protein>
    <submittedName>
        <fullName evidence="1">Uncharacterized protein</fullName>
    </submittedName>
</protein>
<reference evidence="1 2" key="1">
    <citation type="journal article" date="2022" name="Hortic Res">
        <title>A haplotype resolved chromosomal level avocado genome allows analysis of novel avocado genes.</title>
        <authorList>
            <person name="Nath O."/>
            <person name="Fletcher S.J."/>
            <person name="Hayward A."/>
            <person name="Shaw L.M."/>
            <person name="Masouleh A.K."/>
            <person name="Furtado A."/>
            <person name="Henry R.J."/>
            <person name="Mitter N."/>
        </authorList>
    </citation>
    <scope>NUCLEOTIDE SEQUENCE [LARGE SCALE GENOMIC DNA]</scope>
    <source>
        <strain evidence="2">cv. Hass</strain>
    </source>
</reference>
<accession>A0ACC2M372</accession>
<evidence type="ECO:0000313" key="2">
    <source>
        <dbReference type="Proteomes" id="UP001234297"/>
    </source>
</evidence>
<dbReference type="EMBL" id="CM056813">
    <property type="protein sequence ID" value="KAJ8640211.1"/>
    <property type="molecule type" value="Genomic_DNA"/>
</dbReference>
<gene>
    <name evidence="1" type="ORF">MRB53_016905</name>
</gene>
<keyword evidence="2" id="KW-1185">Reference proteome</keyword>
<evidence type="ECO:0000313" key="1">
    <source>
        <dbReference type="EMBL" id="KAJ8640211.1"/>
    </source>
</evidence>
<organism evidence="1 2">
    <name type="scientific">Persea americana</name>
    <name type="common">Avocado</name>
    <dbReference type="NCBI Taxonomy" id="3435"/>
    <lineage>
        <taxon>Eukaryota</taxon>
        <taxon>Viridiplantae</taxon>
        <taxon>Streptophyta</taxon>
        <taxon>Embryophyta</taxon>
        <taxon>Tracheophyta</taxon>
        <taxon>Spermatophyta</taxon>
        <taxon>Magnoliopsida</taxon>
        <taxon>Magnoliidae</taxon>
        <taxon>Laurales</taxon>
        <taxon>Lauraceae</taxon>
        <taxon>Persea</taxon>
    </lineage>
</organism>